<dbReference type="InterPro" id="IPR017938">
    <property type="entry name" value="Riboflavin_synthase-like_b-brl"/>
</dbReference>
<reference evidence="2 3" key="1">
    <citation type="journal article" date="2019" name="Int. J. Syst. Evol. Microbiol.">
        <title>The Global Catalogue of Microorganisms (GCM) 10K type strain sequencing project: providing services to taxonomists for standard genome sequencing and annotation.</title>
        <authorList>
            <consortium name="The Broad Institute Genomics Platform"/>
            <consortium name="The Broad Institute Genome Sequencing Center for Infectious Disease"/>
            <person name="Wu L."/>
            <person name="Ma J."/>
        </authorList>
    </citation>
    <scope>NUCLEOTIDE SEQUENCE [LARGE SCALE GENOMIC DNA]</scope>
    <source>
        <strain evidence="2 3">CGMCC 1.12543</strain>
    </source>
</reference>
<evidence type="ECO:0000313" key="2">
    <source>
        <dbReference type="EMBL" id="MFC5972445.1"/>
    </source>
</evidence>
<gene>
    <name evidence="2" type="ORF">ACFPYI_13980</name>
</gene>
<accession>A0ABD5RQG8</accession>
<comment type="caution">
    <text evidence="2">The sequence shown here is derived from an EMBL/GenBank/DDBJ whole genome shotgun (WGS) entry which is preliminary data.</text>
</comment>
<dbReference type="PROSITE" id="PS51384">
    <property type="entry name" value="FAD_FR"/>
    <property type="match status" value="1"/>
</dbReference>
<dbReference type="InterPro" id="IPR008333">
    <property type="entry name" value="Cbr1-like_FAD-bd_dom"/>
</dbReference>
<organism evidence="2 3">
    <name type="scientific">Halomarina salina</name>
    <dbReference type="NCBI Taxonomy" id="1872699"/>
    <lineage>
        <taxon>Archaea</taxon>
        <taxon>Methanobacteriati</taxon>
        <taxon>Methanobacteriota</taxon>
        <taxon>Stenosarchaea group</taxon>
        <taxon>Halobacteria</taxon>
        <taxon>Halobacteriales</taxon>
        <taxon>Natronomonadaceae</taxon>
        <taxon>Halomarina</taxon>
    </lineage>
</organism>
<name>A0ABD5RQG8_9EURY</name>
<dbReference type="InterPro" id="IPR017927">
    <property type="entry name" value="FAD-bd_FR_type"/>
</dbReference>
<dbReference type="SUPFAM" id="SSF52343">
    <property type="entry name" value="Ferredoxin reductase-like, C-terminal NADP-linked domain"/>
    <property type="match status" value="1"/>
</dbReference>
<dbReference type="InterPro" id="IPR001709">
    <property type="entry name" value="Flavoprot_Pyr_Nucl_cyt_Rdtase"/>
</dbReference>
<proteinExistence type="predicted"/>
<dbReference type="EMBL" id="JBHSQH010000001">
    <property type="protein sequence ID" value="MFC5972445.1"/>
    <property type="molecule type" value="Genomic_DNA"/>
</dbReference>
<dbReference type="SUPFAM" id="SSF63380">
    <property type="entry name" value="Riboflavin synthase domain-like"/>
    <property type="match status" value="1"/>
</dbReference>
<protein>
    <submittedName>
        <fullName evidence="2">FAD-binding oxidoreductase</fullName>
    </submittedName>
</protein>
<dbReference type="Proteomes" id="UP001596099">
    <property type="component" value="Unassembled WGS sequence"/>
</dbReference>
<dbReference type="InterPro" id="IPR039261">
    <property type="entry name" value="FNR_nucleotide-bd"/>
</dbReference>
<dbReference type="PANTHER" id="PTHR47354:SF5">
    <property type="entry name" value="PROTEIN RFBI"/>
    <property type="match status" value="1"/>
</dbReference>
<evidence type="ECO:0000313" key="3">
    <source>
        <dbReference type="Proteomes" id="UP001596099"/>
    </source>
</evidence>
<dbReference type="PANTHER" id="PTHR47354">
    <property type="entry name" value="NADH OXIDOREDUCTASE HCR"/>
    <property type="match status" value="1"/>
</dbReference>
<dbReference type="AlphaFoldDB" id="A0ABD5RQG8"/>
<sequence length="347" mass="38582">MEVKQHDAIEAAAEELPLVAEECVVTQVTAMDDERHDAVADAVATLLDAHNEDDLLESGSWGPDPIDWTQVREALDPNSGSTLAAKLDKLQTRDERPYPMLVEIRFDPDAPFDFAPGQYLTLRYQGISRPYSIASSPNEDDIALCIRHVPDGHLTPKLCEGLETEESVEVRGPNGDFLLNDPSRRDVVFLATGTGAAPFYSMITYLFQEGDDEFEGDRRDVWLFLGSSWKDDIPYMDEFEALDEAHENFHFVPTCSRETYLSDWEGETAYVQHTLMKYLEHGVVSDDVEESLAASSEEEPVYDIDARIDPANIEAYACGVSAMAYGLVDVAEAIGVPELHVHVEGFG</sequence>
<dbReference type="RefSeq" id="WP_247415769.1">
    <property type="nucleotide sequence ID" value="NZ_JALLGW010000001.1"/>
</dbReference>
<dbReference type="Gene3D" id="2.40.30.10">
    <property type="entry name" value="Translation factors"/>
    <property type="match status" value="1"/>
</dbReference>
<dbReference type="PRINTS" id="PR00371">
    <property type="entry name" value="FPNCR"/>
</dbReference>
<dbReference type="InterPro" id="IPR050415">
    <property type="entry name" value="MRET"/>
</dbReference>
<dbReference type="PRINTS" id="PR00410">
    <property type="entry name" value="PHEHYDRXLASE"/>
</dbReference>
<dbReference type="InterPro" id="IPR001433">
    <property type="entry name" value="OxRdtase_FAD/NAD-bd"/>
</dbReference>
<keyword evidence="3" id="KW-1185">Reference proteome</keyword>
<feature type="domain" description="FAD-binding FR-type" evidence="1">
    <location>
        <begin position="80"/>
        <end position="180"/>
    </location>
</feature>
<evidence type="ECO:0000259" key="1">
    <source>
        <dbReference type="PROSITE" id="PS51384"/>
    </source>
</evidence>
<dbReference type="Pfam" id="PF00175">
    <property type="entry name" value="NAD_binding_1"/>
    <property type="match status" value="1"/>
</dbReference>
<dbReference type="Gene3D" id="3.40.50.80">
    <property type="entry name" value="Nucleotide-binding domain of ferredoxin-NADP reductase (FNR) module"/>
    <property type="match status" value="1"/>
</dbReference>
<dbReference type="Pfam" id="PF00970">
    <property type="entry name" value="FAD_binding_6"/>
    <property type="match status" value="1"/>
</dbReference>